<feature type="domain" description="Zn(2)-C6 fungal-type" evidence="8">
    <location>
        <begin position="34"/>
        <end position="64"/>
    </location>
</feature>
<reference evidence="10" key="2">
    <citation type="submission" date="2019-10" db="EMBL/GenBank/DDBJ databases">
        <authorList>
            <consortium name="NCBI Genome Project"/>
        </authorList>
    </citation>
    <scope>NUCLEOTIDE SEQUENCE</scope>
    <source>
        <strain evidence="10">NI907</strain>
    </source>
</reference>
<dbReference type="GO" id="GO:0005634">
    <property type="term" value="C:nucleus"/>
    <property type="evidence" value="ECO:0007669"/>
    <property type="project" value="UniProtKB-SubCell"/>
</dbReference>
<dbReference type="GO" id="GO:0008270">
    <property type="term" value="F:zinc ion binding"/>
    <property type="evidence" value="ECO:0007669"/>
    <property type="project" value="InterPro"/>
</dbReference>
<organism evidence="9 10">
    <name type="scientific">Pyricularia grisea</name>
    <name type="common">Crabgrass-specific blast fungus</name>
    <name type="synonym">Magnaporthe grisea</name>
    <dbReference type="NCBI Taxonomy" id="148305"/>
    <lineage>
        <taxon>Eukaryota</taxon>
        <taxon>Fungi</taxon>
        <taxon>Dikarya</taxon>
        <taxon>Ascomycota</taxon>
        <taxon>Pezizomycotina</taxon>
        <taxon>Sordariomycetes</taxon>
        <taxon>Sordariomycetidae</taxon>
        <taxon>Magnaporthales</taxon>
        <taxon>Pyriculariaceae</taxon>
        <taxon>Pyricularia</taxon>
    </lineage>
</organism>
<proteinExistence type="predicted"/>
<evidence type="ECO:0000256" key="5">
    <source>
        <dbReference type="ARBA" id="ARBA00023163"/>
    </source>
</evidence>
<keyword evidence="5" id="KW-0804">Transcription</keyword>
<dbReference type="GO" id="GO:0000976">
    <property type="term" value="F:transcription cis-regulatory region binding"/>
    <property type="evidence" value="ECO:0007669"/>
    <property type="project" value="TreeGrafter"/>
</dbReference>
<keyword evidence="4" id="KW-0238">DNA-binding</keyword>
<dbReference type="RefSeq" id="XP_030978169.1">
    <property type="nucleotide sequence ID" value="XM_031129200.1"/>
</dbReference>
<dbReference type="InterPro" id="IPR036864">
    <property type="entry name" value="Zn2-C6_fun-type_DNA-bd_sf"/>
</dbReference>
<protein>
    <recommendedName>
        <fullName evidence="8">Zn(2)-C6 fungal-type domain-containing protein</fullName>
    </recommendedName>
</protein>
<dbReference type="GO" id="GO:0045944">
    <property type="term" value="P:positive regulation of transcription by RNA polymerase II"/>
    <property type="evidence" value="ECO:0007669"/>
    <property type="project" value="TreeGrafter"/>
</dbReference>
<accession>A0A6P8ATH4</accession>
<keyword evidence="9" id="KW-1185">Reference proteome</keyword>
<evidence type="ECO:0000256" key="1">
    <source>
        <dbReference type="ARBA" id="ARBA00004123"/>
    </source>
</evidence>
<evidence type="ECO:0000313" key="9">
    <source>
        <dbReference type="Proteomes" id="UP000515153"/>
    </source>
</evidence>
<dbReference type="Pfam" id="PF11951">
    <property type="entry name" value="Fungal_trans_2"/>
    <property type="match status" value="1"/>
</dbReference>
<evidence type="ECO:0000313" key="10">
    <source>
        <dbReference type="RefSeq" id="XP_030978169.1"/>
    </source>
</evidence>
<reference evidence="10" key="3">
    <citation type="submission" date="2025-08" db="UniProtKB">
        <authorList>
            <consortium name="RefSeq"/>
        </authorList>
    </citation>
    <scope>IDENTIFICATION</scope>
    <source>
        <strain evidence="10">NI907</strain>
    </source>
</reference>
<dbReference type="InterPro" id="IPR001138">
    <property type="entry name" value="Zn2Cys6_DnaBD"/>
</dbReference>
<keyword evidence="3" id="KW-0805">Transcription regulation</keyword>
<dbReference type="PANTHER" id="PTHR37534">
    <property type="entry name" value="TRANSCRIPTIONAL ACTIVATOR PROTEIN UGA3"/>
    <property type="match status" value="1"/>
</dbReference>
<gene>
    <name evidence="10" type="ORF">PgNI_09213</name>
</gene>
<feature type="compositionally biased region" description="Basic residues" evidence="7">
    <location>
        <begin position="17"/>
        <end position="30"/>
    </location>
</feature>
<evidence type="ECO:0000256" key="6">
    <source>
        <dbReference type="ARBA" id="ARBA00023242"/>
    </source>
</evidence>
<dbReference type="SUPFAM" id="SSF57701">
    <property type="entry name" value="Zn2/Cys6 DNA-binding domain"/>
    <property type="match status" value="1"/>
</dbReference>
<dbReference type="InterPro" id="IPR021858">
    <property type="entry name" value="Fun_TF"/>
</dbReference>
<keyword evidence="6" id="KW-0539">Nucleus</keyword>
<dbReference type="PROSITE" id="PS50048">
    <property type="entry name" value="ZN2_CY6_FUNGAL_2"/>
    <property type="match status" value="1"/>
</dbReference>
<evidence type="ECO:0000259" key="8">
    <source>
        <dbReference type="PROSITE" id="PS50048"/>
    </source>
</evidence>
<dbReference type="AlphaFoldDB" id="A0A6P8ATH4"/>
<dbReference type="Pfam" id="PF00172">
    <property type="entry name" value="Zn_clus"/>
    <property type="match status" value="1"/>
</dbReference>
<evidence type="ECO:0000256" key="4">
    <source>
        <dbReference type="ARBA" id="ARBA00023125"/>
    </source>
</evidence>
<feature type="region of interest" description="Disordered" evidence="7">
    <location>
        <begin position="64"/>
        <end position="121"/>
    </location>
</feature>
<dbReference type="Gene3D" id="4.10.240.10">
    <property type="entry name" value="Zn(2)-C6 fungal-type DNA-binding domain"/>
    <property type="match status" value="1"/>
</dbReference>
<evidence type="ECO:0000256" key="3">
    <source>
        <dbReference type="ARBA" id="ARBA00023015"/>
    </source>
</evidence>
<feature type="compositionally biased region" description="Polar residues" evidence="7">
    <location>
        <begin position="74"/>
        <end position="89"/>
    </location>
</feature>
<dbReference type="GO" id="GO:0000981">
    <property type="term" value="F:DNA-binding transcription factor activity, RNA polymerase II-specific"/>
    <property type="evidence" value="ECO:0007669"/>
    <property type="project" value="InterPro"/>
</dbReference>
<dbReference type="PANTHER" id="PTHR37534:SF3">
    <property type="entry name" value="ZN(II)2CYS6 TRANSCRIPTION FACTOR (EUROFUNG)"/>
    <property type="match status" value="1"/>
</dbReference>
<dbReference type="GeneID" id="41964108"/>
<reference evidence="10" key="1">
    <citation type="journal article" date="2019" name="Mol. Biol. Evol.">
        <title>Blast fungal genomes show frequent chromosomal changes, gene gains and losses, and effector gene turnover.</title>
        <authorList>
            <person name="Gomez Luciano L.B."/>
            <person name="Jason Tsai I."/>
            <person name="Chuma I."/>
            <person name="Tosa Y."/>
            <person name="Chen Y.H."/>
            <person name="Li J.Y."/>
            <person name="Li M.Y."/>
            <person name="Jade Lu M.Y."/>
            <person name="Nakayashiki H."/>
            <person name="Li W.H."/>
        </authorList>
    </citation>
    <scope>NUCLEOTIDE SEQUENCE</scope>
    <source>
        <strain evidence="10">NI907</strain>
    </source>
</reference>
<feature type="region of interest" description="Disordered" evidence="7">
    <location>
        <begin position="191"/>
        <end position="222"/>
    </location>
</feature>
<dbReference type="KEGG" id="pgri:PgNI_09213"/>
<name>A0A6P8ATH4_PYRGI</name>
<feature type="region of interest" description="Disordered" evidence="7">
    <location>
        <begin position="1"/>
        <end position="31"/>
    </location>
</feature>
<dbReference type="Proteomes" id="UP000515153">
    <property type="component" value="Unplaced"/>
</dbReference>
<evidence type="ECO:0000256" key="7">
    <source>
        <dbReference type="SAM" id="MobiDB-lite"/>
    </source>
</evidence>
<dbReference type="PROSITE" id="PS00463">
    <property type="entry name" value="ZN2_CY6_FUNGAL_1"/>
    <property type="match status" value="1"/>
</dbReference>
<evidence type="ECO:0000256" key="2">
    <source>
        <dbReference type="ARBA" id="ARBA00022833"/>
    </source>
</evidence>
<keyword evidence="2" id="KW-0862">Zinc</keyword>
<dbReference type="SMART" id="SM00066">
    <property type="entry name" value="GAL4"/>
    <property type="match status" value="1"/>
</dbReference>
<sequence length="614" mass="67635">MEPTNDKNRVTKSAPAQRKRIRKPRGRGLRTKTGCLTCRKRHKKCDEKLPVCGPCTTAARDCVFPPDAPGARAATTSLTKEPRISTTPSDLPDRHEALPPIGDASQADLPRGPTHQRAGSTHTVLGLPTKANARSVSFSTGRPKDLGMSLDAYAGSPNGYSPETVSSEPWTTDLAPTRWLSLVATDAANSDSRFSLAPSPAPQTPPTRAVPEPKFYTEPGDPERRAWQLDRDFVLSGREASLFRHFTDRLAGWLDLLDPTAPFSSSAVRLALRNTGVMKSILALAAKHLSTSATAASSPQAQGETCGSIEYYYETLQYVQEALAYKSYTHSEELLVTVLAISSYEMLDEADGRGNWQRHLKGVFWIQRSQNTDGDCGGLRQAVWWSWLRQDIWAAFRERRRCLTIWKPRLAMSELDQDQLARRTVFLLAQAVNCCAEPADPLRAREVEALAGEMDALRGLWGEHFRPLPTATGGGRDVVFAPLWVHPPRFGVAVQAFAFAQILLTLHAPMPQGFDGYVKVQRVLSDAVAIICGVAMEMTEPSCQIFSAQCLYGAGLCVQEQGRRDKILELMEVCEERFGWAPMATWREDLRKEWARADGGKVGGVGLSSLKLGM</sequence>
<dbReference type="CDD" id="cd00067">
    <property type="entry name" value="GAL4"/>
    <property type="match status" value="1"/>
</dbReference>
<comment type="subcellular location">
    <subcellularLocation>
        <location evidence="1">Nucleus</location>
    </subcellularLocation>
</comment>